<accession>A0A814D3E6</accession>
<keyword evidence="1" id="KW-0732">Signal</keyword>
<evidence type="ECO:0000259" key="2">
    <source>
        <dbReference type="Pfam" id="PF00059"/>
    </source>
</evidence>
<dbReference type="InterPro" id="IPR016186">
    <property type="entry name" value="C-type_lectin-like/link_sf"/>
</dbReference>
<evidence type="ECO:0000259" key="3">
    <source>
        <dbReference type="Pfam" id="PF08277"/>
    </source>
</evidence>
<reference evidence="4" key="1">
    <citation type="submission" date="2021-02" db="EMBL/GenBank/DDBJ databases">
        <authorList>
            <person name="Nowell W R."/>
        </authorList>
    </citation>
    <scope>NUCLEOTIDE SEQUENCE</scope>
    <source>
        <strain evidence="4">Ploen Becks lab</strain>
    </source>
</reference>
<feature type="domain" description="PAN-3" evidence="3">
    <location>
        <begin position="44"/>
        <end position="83"/>
    </location>
</feature>
<feature type="signal peptide" evidence="1">
    <location>
        <begin position="1"/>
        <end position="19"/>
    </location>
</feature>
<organism evidence="4 5">
    <name type="scientific">Brachionus calyciflorus</name>
    <dbReference type="NCBI Taxonomy" id="104777"/>
    <lineage>
        <taxon>Eukaryota</taxon>
        <taxon>Metazoa</taxon>
        <taxon>Spiralia</taxon>
        <taxon>Gnathifera</taxon>
        <taxon>Rotifera</taxon>
        <taxon>Eurotatoria</taxon>
        <taxon>Monogononta</taxon>
        <taxon>Pseudotrocha</taxon>
        <taxon>Ploima</taxon>
        <taxon>Brachionidae</taxon>
        <taxon>Brachionus</taxon>
    </lineage>
</organism>
<dbReference type="SUPFAM" id="SSF56436">
    <property type="entry name" value="C-type lectin-like"/>
    <property type="match status" value="1"/>
</dbReference>
<dbReference type="OrthoDB" id="538816at2759"/>
<dbReference type="Pfam" id="PF00059">
    <property type="entry name" value="Lectin_C"/>
    <property type="match status" value="1"/>
</dbReference>
<sequence>MFFFHYILAILGFITFSNSVQVHFDTYLVKYYNIIDKRSLLLKIQTLNKFSCMQLCSMESNCVYVNFKKKECILYSYDQTFNLSLSSQKIIYQKKNFDFQEKVIPNKNQKSYDLCLNNSEYWSLNTNSCVPCKTGTGSRNFAESKTYCQSKGGVLFRPKTQNERYFYTQKFAGKLVNVDSSITSLGQKFKWPDGFDVSGFDIDQPNNYGGNGILVENCLEIRRNGFLNDAPENKFYDLTICEQN</sequence>
<gene>
    <name evidence="4" type="ORF">OXX778_LOCUS13875</name>
</gene>
<dbReference type="InterPro" id="IPR006583">
    <property type="entry name" value="PAN-3_domain"/>
</dbReference>
<feature type="chain" id="PRO_5032515036" evidence="1">
    <location>
        <begin position="20"/>
        <end position="244"/>
    </location>
</feature>
<keyword evidence="5" id="KW-1185">Reference proteome</keyword>
<evidence type="ECO:0000313" key="4">
    <source>
        <dbReference type="EMBL" id="CAF0949742.1"/>
    </source>
</evidence>
<dbReference type="InterPro" id="IPR016187">
    <property type="entry name" value="CTDL_fold"/>
</dbReference>
<dbReference type="Proteomes" id="UP000663879">
    <property type="component" value="Unassembled WGS sequence"/>
</dbReference>
<feature type="domain" description="C-type lectin" evidence="2">
    <location>
        <begin position="139"/>
        <end position="243"/>
    </location>
</feature>
<evidence type="ECO:0000313" key="5">
    <source>
        <dbReference type="Proteomes" id="UP000663879"/>
    </source>
</evidence>
<comment type="caution">
    <text evidence="4">The sequence shown here is derived from an EMBL/GenBank/DDBJ whole genome shotgun (WGS) entry which is preliminary data.</text>
</comment>
<dbReference type="Gene3D" id="3.10.100.10">
    <property type="entry name" value="Mannose-Binding Protein A, subunit A"/>
    <property type="match status" value="1"/>
</dbReference>
<name>A0A814D3E6_9BILA</name>
<dbReference type="Pfam" id="PF08277">
    <property type="entry name" value="PAN_3"/>
    <property type="match status" value="1"/>
</dbReference>
<evidence type="ECO:0000256" key="1">
    <source>
        <dbReference type="SAM" id="SignalP"/>
    </source>
</evidence>
<proteinExistence type="predicted"/>
<dbReference type="AlphaFoldDB" id="A0A814D3E6"/>
<dbReference type="EMBL" id="CAJNOC010002754">
    <property type="protein sequence ID" value="CAF0949742.1"/>
    <property type="molecule type" value="Genomic_DNA"/>
</dbReference>
<protein>
    <submittedName>
        <fullName evidence="4">Uncharacterized protein</fullName>
    </submittedName>
</protein>
<dbReference type="InterPro" id="IPR001304">
    <property type="entry name" value="C-type_lectin-like"/>
</dbReference>